<dbReference type="PROSITE" id="PS51257">
    <property type="entry name" value="PROKAR_LIPOPROTEIN"/>
    <property type="match status" value="1"/>
</dbReference>
<dbReference type="PANTHER" id="PTHR23150:SF19">
    <property type="entry name" value="FORMYLGLYCINE-GENERATING ENZYME"/>
    <property type="match status" value="1"/>
</dbReference>
<accession>A0A1I0QEZ8</accession>
<dbReference type="SUPFAM" id="SSF56436">
    <property type="entry name" value="C-type lectin-like"/>
    <property type="match status" value="1"/>
</dbReference>
<feature type="chain" id="PRO_5011440758" evidence="2">
    <location>
        <begin position="24"/>
        <end position="350"/>
    </location>
</feature>
<dbReference type="InterPro" id="IPR005532">
    <property type="entry name" value="SUMF_dom"/>
</dbReference>
<dbReference type="Gene3D" id="3.90.1580.10">
    <property type="entry name" value="paralog of FGE (formylglycine-generating enzyme)"/>
    <property type="match status" value="1"/>
</dbReference>
<proteinExistence type="predicted"/>
<feature type="domain" description="Sulfatase-modifying factor enzyme-like" evidence="3">
    <location>
        <begin position="39"/>
        <end position="347"/>
    </location>
</feature>
<keyword evidence="5" id="KW-1185">Reference proteome</keyword>
<sequence length="350" mass="39408">MRSTPFYYKAFLLSLLITGISCAGKKENKQEQPPTQAPAGMVWVPGGSYTVGSQDEHANRSEGPAYEVKVSGFWMDETEVTNAQFRKFVEATGYKTVAERPVDWEELKKQVPPSTPKPADSLLQPGSLIFHPSEVANLYDLSQWWAWSIGSDWQHPYGPESNIDGKDNHPVVHIAYEDAVAYANWAGKRLPTEIEWEVAARGGKHQSFQWGEELTPEGKYLANFFQGGFPYNNMPKDGFEKSAPVKSYPANAYGLYDMIGNVWEWTSDWYRPDTHVRNSQAQNEKARVNPVGPPRSYDPNDPMTPKRVTKGGSFLCSDQYCSNYRPSARMATAYDSGQEHLGFRLVRSAQ</sequence>
<dbReference type="OrthoDB" id="1491336at2"/>
<dbReference type="InterPro" id="IPR016187">
    <property type="entry name" value="CTDL_fold"/>
</dbReference>
<feature type="region of interest" description="Disordered" evidence="1">
    <location>
        <begin position="278"/>
        <end position="304"/>
    </location>
</feature>
<dbReference type="InterPro" id="IPR051043">
    <property type="entry name" value="Sulfatase_Mod_Factor_Kinase"/>
</dbReference>
<dbReference type="Pfam" id="PF03781">
    <property type="entry name" value="FGE-sulfatase"/>
    <property type="match status" value="1"/>
</dbReference>
<gene>
    <name evidence="4" type="ORF">SAMN05216290_2277</name>
</gene>
<evidence type="ECO:0000256" key="1">
    <source>
        <dbReference type="SAM" id="MobiDB-lite"/>
    </source>
</evidence>
<reference evidence="5" key="1">
    <citation type="submission" date="2016-10" db="EMBL/GenBank/DDBJ databases">
        <authorList>
            <person name="Varghese N."/>
            <person name="Submissions S."/>
        </authorList>
    </citation>
    <scope>NUCLEOTIDE SEQUENCE [LARGE SCALE GENOMIC DNA]</scope>
    <source>
        <strain evidence="5">CGMCC 1.12402</strain>
    </source>
</reference>
<evidence type="ECO:0000313" key="5">
    <source>
        <dbReference type="Proteomes" id="UP000199437"/>
    </source>
</evidence>
<evidence type="ECO:0000259" key="3">
    <source>
        <dbReference type="Pfam" id="PF03781"/>
    </source>
</evidence>
<dbReference type="InterPro" id="IPR042095">
    <property type="entry name" value="SUMF_sf"/>
</dbReference>
<dbReference type="GeneID" id="99986982"/>
<dbReference type="STRING" id="1267423.SAMN05216290_2277"/>
<dbReference type="EMBL" id="FOIR01000002">
    <property type="protein sequence ID" value="SEW25671.1"/>
    <property type="molecule type" value="Genomic_DNA"/>
</dbReference>
<dbReference type="AlphaFoldDB" id="A0A1I0QEZ8"/>
<dbReference type="GO" id="GO:0120147">
    <property type="term" value="F:formylglycine-generating oxidase activity"/>
    <property type="evidence" value="ECO:0007669"/>
    <property type="project" value="TreeGrafter"/>
</dbReference>
<protein>
    <submittedName>
        <fullName evidence="4">Formylglycine-generating enzyme, required for sulfatase activity, contains SUMF1/FGE domain</fullName>
    </submittedName>
</protein>
<evidence type="ECO:0000256" key="2">
    <source>
        <dbReference type="SAM" id="SignalP"/>
    </source>
</evidence>
<organism evidence="4 5">
    <name type="scientific">Roseivirga pacifica</name>
    <dbReference type="NCBI Taxonomy" id="1267423"/>
    <lineage>
        <taxon>Bacteria</taxon>
        <taxon>Pseudomonadati</taxon>
        <taxon>Bacteroidota</taxon>
        <taxon>Cytophagia</taxon>
        <taxon>Cytophagales</taxon>
        <taxon>Roseivirgaceae</taxon>
        <taxon>Roseivirga</taxon>
    </lineage>
</organism>
<feature type="signal peptide" evidence="2">
    <location>
        <begin position="1"/>
        <end position="23"/>
    </location>
</feature>
<dbReference type="RefSeq" id="WP_090258704.1">
    <property type="nucleotide sequence ID" value="NZ_FOIR01000002.1"/>
</dbReference>
<keyword evidence="2" id="KW-0732">Signal</keyword>
<dbReference type="Proteomes" id="UP000199437">
    <property type="component" value="Unassembled WGS sequence"/>
</dbReference>
<dbReference type="PANTHER" id="PTHR23150">
    <property type="entry name" value="SULFATASE MODIFYING FACTOR 1, 2"/>
    <property type="match status" value="1"/>
</dbReference>
<evidence type="ECO:0000313" key="4">
    <source>
        <dbReference type="EMBL" id="SEW25671.1"/>
    </source>
</evidence>
<name>A0A1I0QEZ8_9BACT</name>